<comment type="subcellular location">
    <subcellularLocation>
        <location evidence="1">Membrane</location>
    </subcellularLocation>
</comment>
<dbReference type="SUPFAM" id="SSF81321">
    <property type="entry name" value="Family A G protein-coupled receptor-like"/>
    <property type="match status" value="1"/>
</dbReference>
<feature type="transmembrane region" description="Helical" evidence="5">
    <location>
        <begin position="117"/>
        <end position="139"/>
    </location>
</feature>
<feature type="domain" description="G-protein coupled receptors family 1 profile" evidence="6">
    <location>
        <begin position="60"/>
        <end position="314"/>
    </location>
</feature>
<dbReference type="Pfam" id="PF00001">
    <property type="entry name" value="7tm_1"/>
    <property type="match status" value="1"/>
</dbReference>
<feature type="transmembrane region" description="Helical" evidence="5">
    <location>
        <begin position="263"/>
        <end position="285"/>
    </location>
</feature>
<reference evidence="7" key="4">
    <citation type="submission" date="2025-08" db="UniProtKB">
        <authorList>
            <consortium name="Ensembl"/>
        </authorList>
    </citation>
    <scope>IDENTIFICATION</scope>
</reference>
<reference evidence="8" key="1">
    <citation type="journal article" date="2006" name="Science">
        <title>Ancient noncoding elements conserved in the human genome.</title>
        <authorList>
            <person name="Venkatesh B."/>
            <person name="Kirkness E.F."/>
            <person name="Loh Y.H."/>
            <person name="Halpern A.L."/>
            <person name="Lee A.P."/>
            <person name="Johnson J."/>
            <person name="Dandona N."/>
            <person name="Viswanathan L.D."/>
            <person name="Tay A."/>
            <person name="Venter J.C."/>
            <person name="Strausberg R.L."/>
            <person name="Brenner S."/>
        </authorList>
    </citation>
    <scope>NUCLEOTIDE SEQUENCE [LARGE SCALE GENOMIC DNA]</scope>
</reference>
<evidence type="ECO:0000256" key="1">
    <source>
        <dbReference type="ARBA" id="ARBA00004370"/>
    </source>
</evidence>
<keyword evidence="8" id="KW-1185">Reference proteome</keyword>
<dbReference type="GeneTree" id="ENSGT00970000198092"/>
<feature type="transmembrane region" description="Helical" evidence="5">
    <location>
        <begin position="82"/>
        <end position="105"/>
    </location>
</feature>
<feature type="transmembrane region" description="Helical" evidence="5">
    <location>
        <begin position="160"/>
        <end position="181"/>
    </location>
</feature>
<evidence type="ECO:0000256" key="5">
    <source>
        <dbReference type="SAM" id="Phobius"/>
    </source>
</evidence>
<organism evidence="7 8">
    <name type="scientific">Callorhinchus milii</name>
    <name type="common">Ghost shark</name>
    <dbReference type="NCBI Taxonomy" id="7868"/>
    <lineage>
        <taxon>Eukaryota</taxon>
        <taxon>Metazoa</taxon>
        <taxon>Chordata</taxon>
        <taxon>Craniata</taxon>
        <taxon>Vertebrata</taxon>
        <taxon>Chondrichthyes</taxon>
        <taxon>Holocephali</taxon>
        <taxon>Chimaeriformes</taxon>
        <taxon>Callorhinchidae</taxon>
        <taxon>Callorhinchus</taxon>
    </lineage>
</organism>
<feature type="transmembrane region" description="Helical" evidence="5">
    <location>
        <begin position="51"/>
        <end position="70"/>
    </location>
</feature>
<dbReference type="PANTHER" id="PTHR26451:SF897">
    <property type="entry name" value="TRACE AMINE-ASSOCIATED RECEPTOR 5-LIKE"/>
    <property type="match status" value="1"/>
</dbReference>
<evidence type="ECO:0000256" key="4">
    <source>
        <dbReference type="ARBA" id="ARBA00023136"/>
    </source>
</evidence>
<feature type="transmembrane region" description="Helical" evidence="5">
    <location>
        <begin position="214"/>
        <end position="236"/>
    </location>
</feature>
<dbReference type="PANTHER" id="PTHR26451">
    <property type="entry name" value="G_PROTEIN_RECEP_F1_2 DOMAIN-CONTAINING PROTEIN"/>
    <property type="match status" value="1"/>
</dbReference>
<keyword evidence="4 5" id="KW-0472">Membrane</keyword>
<name>A0A4W3I9X5_CALMI</name>
<protein>
    <recommendedName>
        <fullName evidence="6">G-protein coupled receptors family 1 profile domain-containing protein</fullName>
    </recommendedName>
</protein>
<accession>A0A4W3I9X5</accession>
<dbReference type="InParanoid" id="A0A4W3I9X5"/>
<dbReference type="Gene3D" id="1.20.1070.10">
    <property type="entry name" value="Rhodopsin 7-helix transmembrane proteins"/>
    <property type="match status" value="1"/>
</dbReference>
<evidence type="ECO:0000313" key="7">
    <source>
        <dbReference type="Ensembl" id="ENSCMIP00000026939.1"/>
    </source>
</evidence>
<reference evidence="8" key="2">
    <citation type="journal article" date="2007" name="PLoS Biol.">
        <title>Survey sequencing and comparative analysis of the elephant shark (Callorhinchus milii) genome.</title>
        <authorList>
            <person name="Venkatesh B."/>
            <person name="Kirkness E.F."/>
            <person name="Loh Y.H."/>
            <person name="Halpern A.L."/>
            <person name="Lee A.P."/>
            <person name="Johnson J."/>
            <person name="Dandona N."/>
            <person name="Viswanathan L.D."/>
            <person name="Tay A."/>
            <person name="Venter J.C."/>
            <person name="Strausberg R.L."/>
            <person name="Brenner S."/>
        </authorList>
    </citation>
    <scope>NUCLEOTIDE SEQUENCE [LARGE SCALE GENOMIC DNA]</scope>
</reference>
<feature type="transmembrane region" description="Helical" evidence="5">
    <location>
        <begin position="297"/>
        <end position="316"/>
    </location>
</feature>
<dbReference type="Ensembl" id="ENSCMIT00000027370.1">
    <property type="protein sequence ID" value="ENSCMIP00000026939.1"/>
    <property type="gene ID" value="ENSCMIG00000011744.1"/>
</dbReference>
<evidence type="ECO:0000259" key="6">
    <source>
        <dbReference type="PROSITE" id="PS50262"/>
    </source>
</evidence>
<dbReference type="GO" id="GO:0004930">
    <property type="term" value="F:G protein-coupled receptor activity"/>
    <property type="evidence" value="ECO:0007669"/>
    <property type="project" value="InterPro"/>
</dbReference>
<dbReference type="GO" id="GO:0016020">
    <property type="term" value="C:membrane"/>
    <property type="evidence" value="ECO:0007669"/>
    <property type="project" value="UniProtKB-SubCell"/>
</dbReference>
<evidence type="ECO:0000256" key="2">
    <source>
        <dbReference type="ARBA" id="ARBA00022692"/>
    </source>
</evidence>
<evidence type="ECO:0000256" key="3">
    <source>
        <dbReference type="ARBA" id="ARBA00022989"/>
    </source>
</evidence>
<proteinExistence type="predicted"/>
<dbReference type="GO" id="GO:0005549">
    <property type="term" value="F:odorant binding"/>
    <property type="evidence" value="ECO:0007669"/>
    <property type="project" value="TreeGrafter"/>
</dbReference>
<dbReference type="OMA" id="NDCEMAQ"/>
<reference evidence="8" key="3">
    <citation type="journal article" date="2014" name="Nature">
        <title>Elephant shark genome provides unique insights into gnathostome evolution.</title>
        <authorList>
            <consortium name="International Elephant Shark Genome Sequencing Consortium"/>
            <person name="Venkatesh B."/>
            <person name="Lee A.P."/>
            <person name="Ravi V."/>
            <person name="Maurya A.K."/>
            <person name="Lian M.M."/>
            <person name="Swann J.B."/>
            <person name="Ohta Y."/>
            <person name="Flajnik M.F."/>
            <person name="Sutoh Y."/>
            <person name="Kasahara M."/>
            <person name="Hoon S."/>
            <person name="Gangu V."/>
            <person name="Roy S.W."/>
            <person name="Irimia M."/>
            <person name="Korzh V."/>
            <person name="Kondrychyn I."/>
            <person name="Lim Z.W."/>
            <person name="Tay B.H."/>
            <person name="Tohari S."/>
            <person name="Kong K.W."/>
            <person name="Ho S."/>
            <person name="Lorente-Galdos B."/>
            <person name="Quilez J."/>
            <person name="Marques-Bonet T."/>
            <person name="Raney B.J."/>
            <person name="Ingham P.W."/>
            <person name="Tay A."/>
            <person name="Hillier L.W."/>
            <person name="Minx P."/>
            <person name="Boehm T."/>
            <person name="Wilson R.K."/>
            <person name="Brenner S."/>
            <person name="Warren W.C."/>
        </authorList>
    </citation>
    <scope>NUCLEOTIDE SEQUENCE [LARGE SCALE GENOMIC DNA]</scope>
</reference>
<keyword evidence="3 5" id="KW-1133">Transmembrane helix</keyword>
<reference evidence="7" key="5">
    <citation type="submission" date="2025-09" db="UniProtKB">
        <authorList>
            <consortium name="Ensembl"/>
        </authorList>
    </citation>
    <scope>IDENTIFICATION</scope>
</reference>
<dbReference type="InterPro" id="IPR000276">
    <property type="entry name" value="GPCR_Rhodpsn"/>
</dbReference>
<dbReference type="STRING" id="7868.ENSCMIP00000026939"/>
<dbReference type="AlphaFoldDB" id="A0A4W3I9X5"/>
<dbReference type="Proteomes" id="UP000314986">
    <property type="component" value="Unassembled WGS sequence"/>
</dbReference>
<dbReference type="PRINTS" id="PR00237">
    <property type="entry name" value="GPCRRHODOPSN"/>
</dbReference>
<dbReference type="GO" id="GO:0004984">
    <property type="term" value="F:olfactory receptor activity"/>
    <property type="evidence" value="ECO:0007669"/>
    <property type="project" value="TreeGrafter"/>
</dbReference>
<dbReference type="InterPro" id="IPR017452">
    <property type="entry name" value="GPCR_Rhodpsn_7TM"/>
</dbReference>
<dbReference type="FunCoup" id="A0A4W3I9X5">
    <property type="interactions" value="1"/>
</dbReference>
<dbReference type="InterPro" id="IPR052921">
    <property type="entry name" value="GPCR1_Superfamily_Member"/>
</dbReference>
<keyword evidence="2 5" id="KW-0812">Transmembrane</keyword>
<dbReference type="PROSITE" id="PS50262">
    <property type="entry name" value="G_PROTEIN_RECEP_F1_2"/>
    <property type="match status" value="1"/>
</dbReference>
<sequence length="348" mass="39472">MKCEGTINAACACDRPEIDFPMNVTERSSNVTLTGFCGEPCVNHVLQSFSIIMYILCLLFNFLVIFGVFLSRQLKKPMYLLMLNLAITDLVGCSANVCLVFDMFFSGEQFVSKEACFVQVFFVYLFGGLLCGAITTMAVDRFIAICHPFSYLHIFKWKNILKIMMAVWAVSLVMAFVYVGLCVKMLRQPVVVRGLMCDHLSLSNVVQDRLNFDFIYNVFMSVGLILVCSALQCYTYRQIFAEINKSNDCEMAQSSKSKLVKHLFIPLSTYVVGFSMLCVTIVDHFVCHPYVINTKVIFQFIYYTTVPVLNPIIYGLHITELRKHLQCVPDSNNSLREKISSHLPSASF</sequence>
<evidence type="ECO:0000313" key="8">
    <source>
        <dbReference type="Proteomes" id="UP000314986"/>
    </source>
</evidence>